<feature type="binding site" evidence="16">
    <location>
        <begin position="380"/>
        <end position="389"/>
    </location>
    <ligand>
        <name>ATP</name>
        <dbReference type="ChEBI" id="CHEBI:30616"/>
    </ligand>
</feature>
<keyword evidence="6 15" id="KW-0436">Ligase</keyword>
<dbReference type="FunFam" id="3.40.50.1760:FF:000001">
    <property type="entry name" value="Glutathione synthetase"/>
    <property type="match status" value="1"/>
</dbReference>
<dbReference type="FunFam" id="3.30.1490.80:FF:000009">
    <property type="entry name" value="Glutathione synthetase"/>
    <property type="match status" value="1"/>
</dbReference>
<comment type="function">
    <text evidence="14">Catalyzes the production of glutathione from gamma-glutamylcysteine and glycine in an ATP-dependent manner. Glutathione (gamma-glutamylcysteinylglycine, GSH) is the most abundant intracellular thiol in living aerobic cells and is required for numerous processes including the protection of cells against oxidative damage, amino acid transport, the detoxification of foreign compounds, the maintenance of protein sulfhydryl groups in a reduced state and acts as a cofactor for a number of enzymes. Participates in ophthalmate biosynthesis in hepatocytes.</text>
</comment>
<dbReference type="FunFam" id="3.30.1490.50:FF:000001">
    <property type="entry name" value="Glutathione synthetase"/>
    <property type="match status" value="1"/>
</dbReference>
<dbReference type="GO" id="GO:0000287">
    <property type="term" value="F:magnesium ion binding"/>
    <property type="evidence" value="ECO:0007669"/>
    <property type="project" value="UniProtKB-UniRule"/>
</dbReference>
<dbReference type="InterPro" id="IPR014042">
    <property type="entry name" value="Glutathione_synthase_a-hlx"/>
</dbReference>
<dbReference type="SUPFAM" id="SSF56059">
    <property type="entry name" value="Glutathione synthetase ATP-binding domain-like"/>
    <property type="match status" value="1"/>
</dbReference>
<name>A0A8T9ICV7_9CRUS</name>
<feature type="binding site" evidence="16">
    <location>
        <position position="468"/>
    </location>
    <ligand>
        <name>ATP</name>
        <dbReference type="ChEBI" id="CHEBI:30616"/>
    </ligand>
</feature>
<evidence type="ECO:0000256" key="13">
    <source>
        <dbReference type="ARBA" id="ARBA00052123"/>
    </source>
</evidence>
<dbReference type="Gene3D" id="3.30.1490.80">
    <property type="match status" value="1"/>
</dbReference>
<dbReference type="PANTHER" id="PTHR11130:SF0">
    <property type="entry name" value="GLUTATHIONE SYNTHETASE"/>
    <property type="match status" value="1"/>
</dbReference>
<feature type="binding site" evidence="16">
    <location>
        <position position="441"/>
    </location>
    <ligand>
        <name>ATP</name>
        <dbReference type="ChEBI" id="CHEBI:30616"/>
    </ligand>
</feature>
<dbReference type="GO" id="GO:0004363">
    <property type="term" value="F:glutathione synthase activity"/>
    <property type="evidence" value="ECO:0007669"/>
    <property type="project" value="UniProtKB-UniRule"/>
</dbReference>
<dbReference type="Pfam" id="PF03199">
    <property type="entry name" value="GSH_synthase"/>
    <property type="match status" value="1"/>
</dbReference>
<comment type="catalytic activity">
    <reaction evidence="12">
        <text>gamma-L-glutamyl-L-cysteine + glycine + ATP = glutathione + ADP + phosphate + H(+)</text>
        <dbReference type="Rhea" id="RHEA:13557"/>
        <dbReference type="ChEBI" id="CHEBI:15378"/>
        <dbReference type="ChEBI" id="CHEBI:30616"/>
        <dbReference type="ChEBI" id="CHEBI:43474"/>
        <dbReference type="ChEBI" id="CHEBI:57305"/>
        <dbReference type="ChEBI" id="CHEBI:57925"/>
        <dbReference type="ChEBI" id="CHEBI:58173"/>
        <dbReference type="ChEBI" id="CHEBI:456216"/>
        <dbReference type="EC" id="6.3.2.3"/>
    </reaction>
    <physiologicalReaction direction="left-to-right" evidence="12">
        <dbReference type="Rhea" id="RHEA:13558"/>
    </physiologicalReaction>
</comment>
<dbReference type="PIRSF" id="PIRSF001558">
    <property type="entry name" value="GSHase"/>
    <property type="match status" value="1"/>
</dbReference>
<evidence type="ECO:0000256" key="1">
    <source>
        <dbReference type="ARBA" id="ARBA00004965"/>
    </source>
</evidence>
<evidence type="ECO:0000256" key="5">
    <source>
        <dbReference type="ARBA" id="ARBA00020821"/>
    </source>
</evidence>
<evidence type="ECO:0000256" key="16">
    <source>
        <dbReference type="PIRSR" id="PIRSR001558-1"/>
    </source>
</evidence>
<feature type="binding site" evidence="16">
    <location>
        <position position="322"/>
    </location>
    <ligand>
        <name>ATP</name>
        <dbReference type="ChEBI" id="CHEBI:30616"/>
    </ligand>
</feature>
<evidence type="ECO:0000256" key="11">
    <source>
        <dbReference type="ARBA" id="ARBA00022842"/>
    </source>
</evidence>
<evidence type="ECO:0000256" key="3">
    <source>
        <dbReference type="ARBA" id="ARBA00011738"/>
    </source>
</evidence>
<evidence type="ECO:0000256" key="9">
    <source>
        <dbReference type="ARBA" id="ARBA00022741"/>
    </source>
</evidence>
<dbReference type="EC" id="6.3.2.3" evidence="4 15"/>
<dbReference type="Gene3D" id="3.30.1490.50">
    <property type="match status" value="1"/>
</dbReference>
<dbReference type="InterPro" id="IPR004887">
    <property type="entry name" value="GSH_synth_subst-bd"/>
</dbReference>
<dbReference type="InterPro" id="IPR005615">
    <property type="entry name" value="Glutathione_synthase"/>
</dbReference>
<evidence type="ECO:0000256" key="2">
    <source>
        <dbReference type="ARBA" id="ARBA00010385"/>
    </source>
</evidence>
<comment type="subunit">
    <text evidence="3">Homodimer.</text>
</comment>
<dbReference type="Gene3D" id="3.40.50.1760">
    <property type="entry name" value="Glutathione synthase, substrate-binding domain superfamily, eukaryotic"/>
    <property type="match status" value="1"/>
</dbReference>
<feature type="binding site" evidence="16">
    <location>
        <position position="391"/>
    </location>
    <ligand>
        <name>ATP</name>
        <dbReference type="ChEBI" id="CHEBI:30616"/>
    </ligand>
</feature>
<evidence type="ECO:0000256" key="14">
    <source>
        <dbReference type="ARBA" id="ARBA00059746"/>
    </source>
</evidence>
<dbReference type="GO" id="GO:0043295">
    <property type="term" value="F:glutathione binding"/>
    <property type="evidence" value="ECO:0007669"/>
    <property type="project" value="UniProtKB-UniRule"/>
</dbReference>
<dbReference type="GO" id="GO:0005829">
    <property type="term" value="C:cytosol"/>
    <property type="evidence" value="ECO:0007669"/>
    <property type="project" value="TreeGrafter"/>
</dbReference>
<feature type="binding site" evidence="16">
    <location>
        <position position="474"/>
    </location>
    <ligand>
        <name>ATP</name>
        <dbReference type="ChEBI" id="CHEBI:30616"/>
    </ligand>
</feature>
<feature type="binding site" evidence="16">
    <location>
        <begin position="414"/>
        <end position="417"/>
    </location>
    <ligand>
        <name>ATP</name>
        <dbReference type="ChEBI" id="CHEBI:30616"/>
    </ligand>
</feature>
<dbReference type="Pfam" id="PF03917">
    <property type="entry name" value="GSH_synth_ATP"/>
    <property type="match status" value="1"/>
</dbReference>
<evidence type="ECO:0000256" key="6">
    <source>
        <dbReference type="ARBA" id="ARBA00022598"/>
    </source>
</evidence>
<comment type="cofactor">
    <cofactor evidence="15 17">
        <name>Mg(2+)</name>
        <dbReference type="ChEBI" id="CHEBI:18420"/>
    </cofactor>
    <text evidence="15 17">Binds 1 Mg(2+) ion per subunit.</text>
</comment>
<dbReference type="InterPro" id="IPR016185">
    <property type="entry name" value="PreATP-grasp_dom_sf"/>
</dbReference>
<evidence type="ECO:0000256" key="10">
    <source>
        <dbReference type="ARBA" id="ARBA00022840"/>
    </source>
</evidence>
<evidence type="ECO:0000256" key="12">
    <source>
        <dbReference type="ARBA" id="ARBA00048871"/>
    </source>
</evidence>
<dbReference type="NCBIfam" id="TIGR01986">
    <property type="entry name" value="glut_syn_euk"/>
    <property type="match status" value="1"/>
</dbReference>
<protein>
    <recommendedName>
        <fullName evidence="5 15">Glutathione synthetase</fullName>
        <shortName evidence="15">GSH-S</shortName>
        <ecNumber evidence="4 15">6.3.2.3</ecNumber>
    </recommendedName>
</protein>
<accession>A0A8T9ICV7</accession>
<keyword evidence="7 15" id="KW-0317">Glutathione biosynthesis</keyword>
<evidence type="ECO:0000256" key="15">
    <source>
        <dbReference type="PIRNR" id="PIRNR001558"/>
    </source>
</evidence>
<keyword evidence="11 15" id="KW-0460">Magnesium</keyword>
<keyword evidence="10 15" id="KW-0067">ATP-binding</keyword>
<evidence type="ECO:0000256" key="17">
    <source>
        <dbReference type="PIRSR" id="PIRSR001558-2"/>
    </source>
</evidence>
<keyword evidence="8 15" id="KW-0479">Metal-binding</keyword>
<dbReference type="InterPro" id="IPR037013">
    <property type="entry name" value="GSH-S_sub-bd_sf"/>
</dbReference>
<evidence type="ECO:0000256" key="7">
    <source>
        <dbReference type="ARBA" id="ARBA00022684"/>
    </source>
</evidence>
<dbReference type="EMBL" id="MW201831">
    <property type="protein sequence ID" value="UNN25574.1"/>
    <property type="molecule type" value="mRNA"/>
</dbReference>
<dbReference type="Gene3D" id="3.30.470.20">
    <property type="entry name" value="ATP-grasp fold, B domain"/>
    <property type="match status" value="1"/>
</dbReference>
<evidence type="ECO:0000256" key="8">
    <source>
        <dbReference type="ARBA" id="ARBA00022723"/>
    </source>
</evidence>
<dbReference type="Gene3D" id="1.10.1080.10">
    <property type="entry name" value="Glutathione Synthetase, Chain A, domain 3"/>
    <property type="match status" value="1"/>
</dbReference>
<feature type="binding site" evidence="16">
    <location>
        <position position="231"/>
    </location>
    <ligand>
        <name>substrate</name>
    </ligand>
</feature>
<evidence type="ECO:0000259" key="18">
    <source>
        <dbReference type="Pfam" id="PF03199"/>
    </source>
</evidence>
<evidence type="ECO:0000256" key="4">
    <source>
        <dbReference type="ARBA" id="ARBA00012214"/>
    </source>
</evidence>
<feature type="binding site" evidence="17">
    <location>
        <position position="193"/>
    </location>
    <ligand>
        <name>Mg(2+)</name>
        <dbReference type="ChEBI" id="CHEBI:18420"/>
    </ligand>
</feature>
<feature type="binding site" evidence="16">
    <location>
        <position position="466"/>
    </location>
    <ligand>
        <name>substrate</name>
    </ligand>
</feature>
<dbReference type="InterPro" id="IPR014709">
    <property type="entry name" value="Glutathione_synthase_C_euk"/>
</dbReference>
<dbReference type="GO" id="GO:0005524">
    <property type="term" value="F:ATP binding"/>
    <property type="evidence" value="ECO:0007669"/>
    <property type="project" value="UniProtKB-UniRule"/>
</dbReference>
<dbReference type="AlphaFoldDB" id="A0A8T9ICV7"/>
<comment type="similarity">
    <text evidence="2 15">Belongs to the eukaryotic GSH synthase family.</text>
</comment>
<organism evidence="19">
    <name type="scientific">Diaphanosoma celebensis</name>
    <dbReference type="NCBI Taxonomy" id="2184134"/>
    <lineage>
        <taxon>Eukaryota</taxon>
        <taxon>Metazoa</taxon>
        <taxon>Ecdysozoa</taxon>
        <taxon>Arthropoda</taxon>
        <taxon>Crustacea</taxon>
        <taxon>Branchiopoda</taxon>
        <taxon>Diplostraca</taxon>
        <taxon>Cladocera</taxon>
        <taxon>Ctenopoda</taxon>
        <taxon>Sididae</taxon>
        <taxon>Diaphanosoma</taxon>
    </lineage>
</organism>
<dbReference type="InterPro" id="IPR014049">
    <property type="entry name" value="Glutathione_synthase_N_euk"/>
</dbReference>
<comment type="pathway">
    <text evidence="1 15">Sulfur metabolism; glutathione biosynthesis; glutathione from L-cysteine and L-glutamate: step 2/2.</text>
</comment>
<sequence>MVSRLKPCVSIAFDEKQLEEVVSKAKDWALMHGACMRSKTQFNSDALQFAPFVLIPSTFPRKQFEKAIYLQPIVNELIHAVANNHEFLKRSLAVTITVDPFTAELYNIYETVRSENSSQPIALGLLRSDVMLSDVIPGAQSSIPLSQKYQQRQVEVNTIAAGFGWLGPASGHLHRIVMEELSHGDKVTQMPENRALENLAGGMLKAWELYNRANAAILFVIEEVTYNICDQRFHEFEIRRQNPNVRVIRRNLTELGRGAAQLGPNKELIVDGSEIAVVYFRCGYSPDQYPSTDRCEWNARLLIERSKAIKCPNIAYHLAGTKKIQQTLAQPGVVEEILKDEDKARALRECFTGLYSLDLNDEGDRASEMAIQDPERFVLKPQREGGGNNVYGLEVKTTIERLRDSHERAAYILMDVIKPPLLRNWMIRPGSEPVLEDTISELGIFGVILGNSKEIFYNSVGGHMLRTKLHTANEGGVAAGLGALDSPFLVD</sequence>
<dbReference type="PANTHER" id="PTHR11130">
    <property type="entry name" value="GLUTATHIONE SYNTHETASE"/>
    <property type="match status" value="1"/>
</dbReference>
<dbReference type="SMR" id="A0A8T9ICV7"/>
<keyword evidence="9 15" id="KW-0547">Nucleotide-binding</keyword>
<feature type="domain" description="Glutathione synthase substrate-binding" evidence="18">
    <location>
        <begin position="216"/>
        <end position="319"/>
    </location>
</feature>
<feature type="binding site" evidence="17">
    <location>
        <position position="384"/>
    </location>
    <ligand>
        <name>Mg(2+)</name>
        <dbReference type="ChEBI" id="CHEBI:18420"/>
    </ligand>
</feature>
<comment type="catalytic activity">
    <reaction evidence="13">
        <text>gamma-L-glutamyl-(2S)-2-aminobutanoate + glycine + ATP = ophthalmate + ADP + phosphate + H(+)</text>
        <dbReference type="Rhea" id="RHEA:72075"/>
        <dbReference type="ChEBI" id="CHEBI:15378"/>
        <dbReference type="ChEBI" id="CHEBI:30616"/>
        <dbReference type="ChEBI" id="CHEBI:43474"/>
        <dbReference type="ChEBI" id="CHEBI:57305"/>
        <dbReference type="ChEBI" id="CHEBI:189406"/>
        <dbReference type="ChEBI" id="CHEBI:189750"/>
        <dbReference type="ChEBI" id="CHEBI:456216"/>
    </reaction>
    <physiologicalReaction direction="left-to-right" evidence="13">
        <dbReference type="Rhea" id="RHEA:72076"/>
    </physiologicalReaction>
</comment>
<reference evidence="19" key="1">
    <citation type="submission" date="2020-11" db="EMBL/GenBank/DDBJ databases">
        <title>Size dependent antioxidant response to microplastics in the brackish water flea.</title>
        <authorList>
            <person name="Yoo J.-W."/>
            <person name="Lee Y.-M."/>
        </authorList>
    </citation>
    <scope>NUCLEOTIDE SEQUENCE</scope>
</reference>
<dbReference type="SUPFAM" id="SSF52440">
    <property type="entry name" value="PreATP-grasp domain"/>
    <property type="match status" value="1"/>
</dbReference>
<proteinExistence type="evidence at transcript level"/>
<evidence type="ECO:0000313" key="19">
    <source>
        <dbReference type="EMBL" id="UNN25574.1"/>
    </source>
</evidence>